<keyword evidence="9 10" id="KW-0472">Membrane</keyword>
<dbReference type="SUPFAM" id="SSF50729">
    <property type="entry name" value="PH domain-like"/>
    <property type="match status" value="1"/>
</dbReference>
<dbReference type="KEGG" id="smo:SELMODRAFT_417928"/>
<dbReference type="AlphaFoldDB" id="D8S445"/>
<gene>
    <name evidence="14" type="ORF">SELMODRAFT_417928</name>
</gene>
<name>D8S445_SELML</name>
<keyword evidence="7" id="KW-0445">Lipid transport</keyword>
<keyword evidence="6 10" id="KW-1133">Transmembrane helix</keyword>
<feature type="transmembrane region" description="Helical" evidence="10">
    <location>
        <begin position="1076"/>
        <end position="1096"/>
    </location>
</feature>
<dbReference type="InterPro" id="IPR011993">
    <property type="entry name" value="PH-like_dom_sf"/>
</dbReference>
<evidence type="ECO:0000313" key="14">
    <source>
        <dbReference type="EMBL" id="EFJ20871.1"/>
    </source>
</evidence>
<dbReference type="PANTHER" id="PTHR10972:SF96">
    <property type="entry name" value="OXYSTEROL-BINDING PROTEIN-RELATED PROTEIN 1A-RELATED"/>
    <property type="match status" value="1"/>
</dbReference>
<dbReference type="HOGENOM" id="CLU_265951_0_0_1"/>
<keyword evidence="15" id="KW-1185">Reference proteome</keyword>
<evidence type="ECO:0000313" key="15">
    <source>
        <dbReference type="Proteomes" id="UP000001514"/>
    </source>
</evidence>
<dbReference type="eggNOG" id="KOG1347">
    <property type="taxonomic scope" value="Eukaryota"/>
</dbReference>
<feature type="transmembrane region" description="Helical" evidence="10">
    <location>
        <begin position="1210"/>
        <end position="1230"/>
    </location>
</feature>
<organism evidence="15">
    <name type="scientific">Selaginella moellendorffii</name>
    <name type="common">Spikemoss</name>
    <dbReference type="NCBI Taxonomy" id="88036"/>
    <lineage>
        <taxon>Eukaryota</taxon>
        <taxon>Viridiplantae</taxon>
        <taxon>Streptophyta</taxon>
        <taxon>Embryophyta</taxon>
        <taxon>Tracheophyta</taxon>
        <taxon>Lycopodiopsida</taxon>
        <taxon>Selaginellales</taxon>
        <taxon>Selaginellaceae</taxon>
        <taxon>Selaginella</taxon>
    </lineage>
</organism>
<evidence type="ECO:0000259" key="13">
    <source>
        <dbReference type="PROSITE" id="PS50003"/>
    </source>
</evidence>
<comment type="similarity">
    <text evidence="3 10">Belongs to the multi antimicrobial extrusion (MATE) (TC 2.A.66.1) family.</text>
</comment>
<dbReference type="Gene3D" id="3.30.70.3490">
    <property type="match status" value="1"/>
</dbReference>
<dbReference type="GO" id="GO:0032934">
    <property type="term" value="F:sterol binding"/>
    <property type="evidence" value="ECO:0000318"/>
    <property type="project" value="GO_Central"/>
</dbReference>
<feature type="transmembrane region" description="Helical" evidence="10">
    <location>
        <begin position="993"/>
        <end position="1013"/>
    </location>
</feature>
<comment type="subcellular location">
    <subcellularLocation>
        <location evidence="2">Membrane</location>
        <topology evidence="2">Multi-pass membrane protein</topology>
    </subcellularLocation>
</comment>
<feature type="coiled-coil region" evidence="11">
    <location>
        <begin position="694"/>
        <end position="722"/>
    </location>
</feature>
<evidence type="ECO:0000256" key="4">
    <source>
        <dbReference type="ARBA" id="ARBA00022448"/>
    </source>
</evidence>
<dbReference type="SMART" id="SM00233">
    <property type="entry name" value="PH"/>
    <property type="match status" value="1"/>
</dbReference>
<evidence type="ECO:0000256" key="11">
    <source>
        <dbReference type="SAM" id="Coils"/>
    </source>
</evidence>
<reference evidence="14 15" key="1">
    <citation type="journal article" date="2011" name="Science">
        <title>The Selaginella genome identifies genetic changes associated with the evolution of vascular plants.</title>
        <authorList>
            <person name="Banks J.A."/>
            <person name="Nishiyama T."/>
            <person name="Hasebe M."/>
            <person name="Bowman J.L."/>
            <person name="Gribskov M."/>
            <person name="dePamphilis C."/>
            <person name="Albert V.A."/>
            <person name="Aono N."/>
            <person name="Aoyama T."/>
            <person name="Ambrose B.A."/>
            <person name="Ashton N.W."/>
            <person name="Axtell M.J."/>
            <person name="Barker E."/>
            <person name="Barker M.S."/>
            <person name="Bennetzen J.L."/>
            <person name="Bonawitz N.D."/>
            <person name="Chapple C."/>
            <person name="Cheng C."/>
            <person name="Correa L.G."/>
            <person name="Dacre M."/>
            <person name="DeBarry J."/>
            <person name="Dreyer I."/>
            <person name="Elias M."/>
            <person name="Engstrom E.M."/>
            <person name="Estelle M."/>
            <person name="Feng L."/>
            <person name="Finet C."/>
            <person name="Floyd S.K."/>
            <person name="Frommer W.B."/>
            <person name="Fujita T."/>
            <person name="Gramzow L."/>
            <person name="Gutensohn M."/>
            <person name="Harholt J."/>
            <person name="Hattori M."/>
            <person name="Heyl A."/>
            <person name="Hirai T."/>
            <person name="Hiwatashi Y."/>
            <person name="Ishikawa M."/>
            <person name="Iwata M."/>
            <person name="Karol K.G."/>
            <person name="Koehler B."/>
            <person name="Kolukisaoglu U."/>
            <person name="Kubo M."/>
            <person name="Kurata T."/>
            <person name="Lalonde S."/>
            <person name="Li K."/>
            <person name="Li Y."/>
            <person name="Litt A."/>
            <person name="Lyons E."/>
            <person name="Manning G."/>
            <person name="Maruyama T."/>
            <person name="Michael T.P."/>
            <person name="Mikami K."/>
            <person name="Miyazaki S."/>
            <person name="Morinaga S."/>
            <person name="Murata T."/>
            <person name="Mueller-Roeber B."/>
            <person name="Nelson D.R."/>
            <person name="Obara M."/>
            <person name="Oguri Y."/>
            <person name="Olmstead R.G."/>
            <person name="Onodera N."/>
            <person name="Petersen B.L."/>
            <person name="Pils B."/>
            <person name="Prigge M."/>
            <person name="Rensing S.A."/>
            <person name="Riano-Pachon D.M."/>
            <person name="Roberts A.W."/>
            <person name="Sato Y."/>
            <person name="Scheller H.V."/>
            <person name="Schulz B."/>
            <person name="Schulz C."/>
            <person name="Shakirov E.V."/>
            <person name="Shibagaki N."/>
            <person name="Shinohara N."/>
            <person name="Shippen D.E."/>
            <person name="Soerensen I."/>
            <person name="Sotooka R."/>
            <person name="Sugimoto N."/>
            <person name="Sugita M."/>
            <person name="Sumikawa N."/>
            <person name="Tanurdzic M."/>
            <person name="Theissen G."/>
            <person name="Ulvskov P."/>
            <person name="Wakazuki S."/>
            <person name="Weng J.K."/>
            <person name="Willats W.W."/>
            <person name="Wipf D."/>
            <person name="Wolf P.G."/>
            <person name="Yang L."/>
            <person name="Zimmer A.D."/>
            <person name="Zhu Q."/>
            <person name="Mitros T."/>
            <person name="Hellsten U."/>
            <person name="Loque D."/>
            <person name="Otillar R."/>
            <person name="Salamov A."/>
            <person name="Schmutz J."/>
            <person name="Shapiro H."/>
            <person name="Lindquist E."/>
            <person name="Lucas S."/>
            <person name="Rokhsar D."/>
            <person name="Grigoriev I.V."/>
        </authorList>
    </citation>
    <scope>NUCLEOTIDE SEQUENCE [LARGE SCALE GENOMIC DNA]</scope>
</reference>
<dbReference type="Proteomes" id="UP000001514">
    <property type="component" value="Unassembled WGS sequence"/>
</dbReference>
<feature type="region of interest" description="Disordered" evidence="12">
    <location>
        <begin position="1"/>
        <end position="56"/>
    </location>
</feature>
<dbReference type="FunFam" id="3.30.70.3490:FF:000006">
    <property type="entry name" value="Oxysterol-binding protein-related protein 1C"/>
    <property type="match status" value="1"/>
</dbReference>
<keyword evidence="8" id="KW-0446">Lipid-binding</keyword>
<dbReference type="CDD" id="cd13136">
    <property type="entry name" value="MATE_DinF_like"/>
    <property type="match status" value="1"/>
</dbReference>
<keyword evidence="11" id="KW-0175">Coiled coil</keyword>
<dbReference type="eggNOG" id="KOG1737">
    <property type="taxonomic scope" value="Eukaryota"/>
</dbReference>
<feature type="domain" description="PH" evidence="13">
    <location>
        <begin position="60"/>
        <end position="190"/>
    </location>
</feature>
<dbReference type="Gramene" id="EFJ20871">
    <property type="protein sequence ID" value="EFJ20871"/>
    <property type="gene ID" value="SELMODRAFT_417928"/>
</dbReference>
<evidence type="ECO:0000256" key="1">
    <source>
        <dbReference type="ARBA" id="ARBA00003361"/>
    </source>
</evidence>
<feature type="compositionally biased region" description="Low complexity" evidence="12">
    <location>
        <begin position="1"/>
        <end position="12"/>
    </location>
</feature>
<evidence type="ECO:0000256" key="5">
    <source>
        <dbReference type="ARBA" id="ARBA00022692"/>
    </source>
</evidence>
<dbReference type="InterPro" id="IPR002528">
    <property type="entry name" value="MATE_fam"/>
</dbReference>
<dbReference type="InterPro" id="IPR000648">
    <property type="entry name" value="Oxysterol-bd"/>
</dbReference>
<dbReference type="Pfam" id="PF01554">
    <property type="entry name" value="MatE"/>
    <property type="match status" value="1"/>
</dbReference>
<dbReference type="Pfam" id="PF01237">
    <property type="entry name" value="Oxysterol_BP"/>
    <property type="match status" value="1"/>
</dbReference>
<comment type="function">
    <text evidence="1">May be involved in the transport of sterols.</text>
</comment>
<dbReference type="GO" id="GO:0042910">
    <property type="term" value="F:xenobiotic transmembrane transporter activity"/>
    <property type="evidence" value="ECO:0007669"/>
    <property type="project" value="InterPro"/>
</dbReference>
<dbReference type="GO" id="GO:0016020">
    <property type="term" value="C:membrane"/>
    <property type="evidence" value="ECO:0000318"/>
    <property type="project" value="GO_Central"/>
</dbReference>
<feature type="transmembrane region" description="Helical" evidence="10">
    <location>
        <begin position="1034"/>
        <end position="1056"/>
    </location>
</feature>
<feature type="transmembrane region" description="Helical" evidence="10">
    <location>
        <begin position="1149"/>
        <end position="1170"/>
    </location>
</feature>
<dbReference type="InterPro" id="IPR001849">
    <property type="entry name" value="PH_domain"/>
</dbReference>
<dbReference type="PANTHER" id="PTHR10972">
    <property type="entry name" value="OXYSTEROL-BINDING PROTEIN-RELATED"/>
    <property type="match status" value="1"/>
</dbReference>
<evidence type="ECO:0000256" key="3">
    <source>
        <dbReference type="ARBA" id="ARBA00010199"/>
    </source>
</evidence>
<feature type="compositionally biased region" description="Low complexity" evidence="12">
    <location>
        <begin position="25"/>
        <end position="39"/>
    </location>
</feature>
<protein>
    <recommendedName>
        <fullName evidence="10">Protein DETOXIFICATION</fullName>
    </recommendedName>
    <alternativeName>
        <fullName evidence="10">Multidrug and toxic compound extrusion protein</fullName>
    </alternativeName>
</protein>
<dbReference type="Gene3D" id="2.40.160.120">
    <property type="match status" value="1"/>
</dbReference>
<dbReference type="GO" id="GO:0005829">
    <property type="term" value="C:cytosol"/>
    <property type="evidence" value="ECO:0000318"/>
    <property type="project" value="GO_Central"/>
</dbReference>
<dbReference type="NCBIfam" id="TIGR00797">
    <property type="entry name" value="matE"/>
    <property type="match status" value="1"/>
</dbReference>
<evidence type="ECO:0000256" key="10">
    <source>
        <dbReference type="RuleBase" id="RU004914"/>
    </source>
</evidence>
<proteinExistence type="inferred from homology"/>
<dbReference type="GO" id="GO:0015297">
    <property type="term" value="F:antiporter activity"/>
    <property type="evidence" value="ECO:0007669"/>
    <property type="project" value="InterPro"/>
</dbReference>
<feature type="transmembrane region" description="Helical" evidence="10">
    <location>
        <begin position="1117"/>
        <end position="1137"/>
    </location>
</feature>
<dbReference type="Gene3D" id="2.30.29.30">
    <property type="entry name" value="Pleckstrin-homology domain (PH domain)/Phosphotyrosine-binding domain (PTB)"/>
    <property type="match status" value="1"/>
</dbReference>
<dbReference type="Pfam" id="PF00169">
    <property type="entry name" value="PH"/>
    <property type="match status" value="1"/>
</dbReference>
<dbReference type="CDD" id="cd13294">
    <property type="entry name" value="PH_ORP_plant"/>
    <property type="match status" value="1"/>
</dbReference>
<comment type="caution">
    <text evidence="10">Lacks conserved residue(s) required for the propagation of feature annotation.</text>
</comment>
<evidence type="ECO:0000256" key="7">
    <source>
        <dbReference type="ARBA" id="ARBA00023055"/>
    </source>
</evidence>
<dbReference type="SUPFAM" id="SSF144000">
    <property type="entry name" value="Oxysterol-binding protein-like"/>
    <property type="match status" value="1"/>
</dbReference>
<dbReference type="PROSITE" id="PS50003">
    <property type="entry name" value="PH_DOMAIN"/>
    <property type="match status" value="1"/>
</dbReference>
<dbReference type="InterPro" id="IPR044644">
    <property type="entry name" value="DinF-like"/>
</dbReference>
<evidence type="ECO:0000256" key="6">
    <source>
        <dbReference type="ARBA" id="ARBA00022989"/>
    </source>
</evidence>
<evidence type="ECO:0000256" key="12">
    <source>
        <dbReference type="SAM" id="MobiDB-lite"/>
    </source>
</evidence>
<feature type="transmembrane region" description="Helical" evidence="10">
    <location>
        <begin position="953"/>
        <end position="973"/>
    </location>
</feature>
<keyword evidence="4" id="KW-0813">Transport</keyword>
<dbReference type="EMBL" id="GL377601">
    <property type="protein sequence ID" value="EFJ20871.1"/>
    <property type="molecule type" value="Genomic_DNA"/>
</dbReference>
<dbReference type="STRING" id="88036.D8S445"/>
<accession>D8S445</accession>
<evidence type="ECO:0000256" key="2">
    <source>
        <dbReference type="ARBA" id="ARBA00004141"/>
    </source>
</evidence>
<dbReference type="InParanoid" id="D8S445"/>
<evidence type="ECO:0000256" key="8">
    <source>
        <dbReference type="ARBA" id="ARBA00023121"/>
    </source>
</evidence>
<evidence type="ECO:0000256" key="9">
    <source>
        <dbReference type="ARBA" id="ARBA00023136"/>
    </source>
</evidence>
<keyword evidence="5 10" id="KW-0812">Transmembrane</keyword>
<dbReference type="InterPro" id="IPR037239">
    <property type="entry name" value="OSBP_sf"/>
</dbReference>
<dbReference type="GO" id="GO:0006869">
    <property type="term" value="P:lipid transport"/>
    <property type="evidence" value="ECO:0007669"/>
    <property type="project" value="UniProtKB-KW"/>
</dbReference>
<sequence length="1249" mass="138669">MAAASSSKPSKATGSKVPSFTARNPAAPAAFPDAGDLLAKSPTTKTRKKSHSGDVCASSAPALAGVLHKWVNYGKGWRPRWFELEDGILFYYKIHGPDKICVHNEQIKASKIIGDESRKLLKKPKFCSQGEERQHRRTFGEVHLKVCSLRESKSDDRKFYIYTGTKTLHLRAESKEDRTAWMDALRTSKDLFPKDMSSLSYPPPADNIKISTDALKEHLVKLGVPEQGIKECEKIMMSEFTKIQHQLRVMQQKRLFLIEKIRLLEADKLELETTVVDEMQNNASAGAGNVVGALKDHGIKTHSFLRLLGADESESDEDIRQEVVEAESDDEDFFDTRESLSEAYLESAVFNTTVELIENEDVSSNGPSGEDVVYPSVKRRTRLPEPKEVENCVSLWSMIRDNIGKDLSRICLPVYFNEPLSSLQKCFEDLEYSQLLDRAREYGQKGNRLMRILYVAAFAVSGYASTEGRHCKPFNPLLGETYEADFPDKGVRFIAEKVSHHPMVIACHCQGRGWELWGDSTLKSKFWGRSIQLDPVGVLTLQFDDGETFQWSKVTSSINNIILGKLYVDHYGTMRIQGNRGLSCKLKFKEQSMIDRNPHQVQGYVHNEGGDKLASLIGKWDESMYYVLGDPVSNARGYDPMDTATLLWQKNPPAEFPTRYNLTAFAITLNEITPDLKEKLPPTDSRLRPDQRYLENGEYDLANAEKQRLEQKQRQARKLQETGWTPRWFKRGSDQGTYRFMKTYWEARKLGQWQGSFLFFFSLLPANCIDLRDAARFVGVERLPEPANCAGVANSTGASEGMVGLLWEIAAIALPAAFALAADPLSSLVDTMFIGRIGSVELAAVGVSISLFNLVSKVFNIPLLTITTSFVAEDKASSLESSFSEEKQASVAKDEDPPQQPRVQLPAVSSSLALGLILGLAEAALLAGGSSQVLKIMGVPPHSDMFVPAKQYLLLRSIASPAIVVSLAIQGMLGNVVHIALDPVLMFTLRLKVYGAAAATVISDYLILLVLLYKLNQSVVLFPLRLRWSFFGRFFRSGGLLLLRTIGTLLTMTFATSLAARLGANPMAAHQICVQIWLAASLLSDSLALAGQAIVAEGLANAEYDKVKLAAYRVLQIGFGFGVLVCLLLFLVSQWLLRMFTRDTEVLEIVNIVLPFVIATQPINSLAFVVDGLYFGGSDFAFSAYSTICIGAASLVPLFLGSLWWGLPGIWIGLSFFMCLRLITGLLRLGTASGPWRFLKGDYKMVLPV</sequence>
<dbReference type="FunFam" id="2.40.160.120:FF:000012">
    <property type="entry name" value="Oxysterol-binding protein-related protein 2A"/>
    <property type="match status" value="1"/>
</dbReference>
<feature type="transmembrane region" description="Helical" evidence="10">
    <location>
        <begin position="1182"/>
        <end position="1204"/>
    </location>
</feature>